<feature type="transmembrane region" description="Helical" evidence="3">
    <location>
        <begin position="62"/>
        <end position="90"/>
    </location>
</feature>
<dbReference type="EMBL" id="JAOVZQ010000001">
    <property type="protein sequence ID" value="MCY0096012.1"/>
    <property type="molecule type" value="Genomic_DNA"/>
</dbReference>
<dbReference type="RefSeq" id="WP_267613866.1">
    <property type="nucleotide sequence ID" value="NZ_JAOVZQ010000001.1"/>
</dbReference>
<feature type="domain" description="GGDEF" evidence="4">
    <location>
        <begin position="127"/>
        <end position="259"/>
    </location>
</feature>
<dbReference type="Pfam" id="PF00990">
    <property type="entry name" value="GGDEF"/>
    <property type="match status" value="1"/>
</dbReference>
<dbReference type="PANTHER" id="PTHR45138">
    <property type="entry name" value="REGULATORY COMPONENTS OF SENSORY TRANSDUCTION SYSTEM"/>
    <property type="match status" value="1"/>
</dbReference>
<keyword evidence="3" id="KW-1133">Transmembrane helix</keyword>
<proteinExistence type="predicted"/>
<dbReference type="Gene3D" id="3.30.70.270">
    <property type="match status" value="1"/>
</dbReference>
<evidence type="ECO:0000313" key="5">
    <source>
        <dbReference type="EMBL" id="MCY0096012.1"/>
    </source>
</evidence>
<dbReference type="SMART" id="SM00267">
    <property type="entry name" value="GGDEF"/>
    <property type="match status" value="1"/>
</dbReference>
<dbReference type="PROSITE" id="PS50887">
    <property type="entry name" value="GGDEF"/>
    <property type="match status" value="1"/>
</dbReference>
<dbReference type="Proteomes" id="UP001081283">
    <property type="component" value="Unassembled WGS sequence"/>
</dbReference>
<reference evidence="5" key="1">
    <citation type="submission" date="2022-10" db="EMBL/GenBank/DDBJ databases">
        <title>Hoeflea sp. J2-29, isolated from marine algae.</title>
        <authorList>
            <person name="Kristyanto S."/>
            <person name="Kim J.M."/>
            <person name="Jeon C.O."/>
        </authorList>
    </citation>
    <scope>NUCLEOTIDE SEQUENCE</scope>
    <source>
        <strain evidence="5">J2-29</strain>
    </source>
</reference>
<dbReference type="CDD" id="cd01949">
    <property type="entry name" value="GGDEF"/>
    <property type="match status" value="1"/>
</dbReference>
<evidence type="ECO:0000256" key="2">
    <source>
        <dbReference type="ARBA" id="ARBA00034247"/>
    </source>
</evidence>
<dbReference type="EC" id="2.7.7.65" evidence="1"/>
<dbReference type="NCBIfam" id="TIGR00254">
    <property type="entry name" value="GGDEF"/>
    <property type="match status" value="1"/>
</dbReference>
<dbReference type="SUPFAM" id="SSF55073">
    <property type="entry name" value="Nucleotide cyclase"/>
    <property type="match status" value="1"/>
</dbReference>
<comment type="catalytic activity">
    <reaction evidence="2">
        <text>2 GTP = 3',3'-c-di-GMP + 2 diphosphate</text>
        <dbReference type="Rhea" id="RHEA:24898"/>
        <dbReference type="ChEBI" id="CHEBI:33019"/>
        <dbReference type="ChEBI" id="CHEBI:37565"/>
        <dbReference type="ChEBI" id="CHEBI:58805"/>
        <dbReference type="EC" id="2.7.7.65"/>
    </reaction>
</comment>
<dbReference type="InterPro" id="IPR029787">
    <property type="entry name" value="Nucleotide_cyclase"/>
</dbReference>
<name>A0ABT3YJL4_9HYPH</name>
<evidence type="ECO:0000259" key="4">
    <source>
        <dbReference type="PROSITE" id="PS50887"/>
    </source>
</evidence>
<organism evidence="5 6">
    <name type="scientific">Hoeflea ulvae</name>
    <dbReference type="NCBI Taxonomy" id="2983764"/>
    <lineage>
        <taxon>Bacteria</taxon>
        <taxon>Pseudomonadati</taxon>
        <taxon>Pseudomonadota</taxon>
        <taxon>Alphaproteobacteria</taxon>
        <taxon>Hyphomicrobiales</taxon>
        <taxon>Rhizobiaceae</taxon>
        <taxon>Hoeflea</taxon>
    </lineage>
</organism>
<evidence type="ECO:0000256" key="3">
    <source>
        <dbReference type="SAM" id="Phobius"/>
    </source>
</evidence>
<keyword evidence="6" id="KW-1185">Reference proteome</keyword>
<keyword evidence="3" id="KW-0472">Membrane</keyword>
<dbReference type="InterPro" id="IPR050469">
    <property type="entry name" value="Diguanylate_Cyclase"/>
</dbReference>
<keyword evidence="3" id="KW-0812">Transmembrane</keyword>
<accession>A0ABT3YJL4</accession>
<sequence>MIRVTRDWVIKQLLFAEFDSYRDVVRKAVWVGFKLSLLAYALNVCAHLLLDWSGLLPYSLSSALVIATVLTPPITFILSGIAYVAVGLAIHDLGVSRAKLERLSRTDMLSGLLNRRAFLEAFDECHREKSLMVIDIDHFKRVNDSCGHLVGDEVIIEVASMITSVFDGESVCARIGGEEFAVFNGSLNFAEFAALGEITRRQIAAKRIRVGNTALGVTVSGGVARALPAQKFGETFSRADKALYAAKTRGRNRIALCYETDQGYDADEDESYAPTSNAA</sequence>
<evidence type="ECO:0000313" key="6">
    <source>
        <dbReference type="Proteomes" id="UP001081283"/>
    </source>
</evidence>
<protein>
    <recommendedName>
        <fullName evidence="1">diguanylate cyclase</fullName>
        <ecNumber evidence="1">2.7.7.65</ecNumber>
    </recommendedName>
</protein>
<dbReference type="InterPro" id="IPR000160">
    <property type="entry name" value="GGDEF_dom"/>
</dbReference>
<evidence type="ECO:0000256" key="1">
    <source>
        <dbReference type="ARBA" id="ARBA00012528"/>
    </source>
</evidence>
<comment type="caution">
    <text evidence="5">The sequence shown here is derived from an EMBL/GenBank/DDBJ whole genome shotgun (WGS) entry which is preliminary data.</text>
</comment>
<dbReference type="InterPro" id="IPR043128">
    <property type="entry name" value="Rev_trsase/Diguanyl_cyclase"/>
</dbReference>
<dbReference type="PANTHER" id="PTHR45138:SF9">
    <property type="entry name" value="DIGUANYLATE CYCLASE DGCM-RELATED"/>
    <property type="match status" value="1"/>
</dbReference>
<gene>
    <name evidence="5" type="ORF">OEG82_18605</name>
</gene>
<feature type="transmembrane region" description="Helical" evidence="3">
    <location>
        <begin position="28"/>
        <end position="50"/>
    </location>
</feature>